<accession>A0A1I3LWE8</accession>
<evidence type="ECO:0000259" key="1">
    <source>
        <dbReference type="Pfam" id="PF02627"/>
    </source>
</evidence>
<sequence length="185" mass="19467">MSRIHTPASIAEAPEAARPLLEAVQSQLGSVPNMFRLIANSPAALEGYLGLSGALGKGRLPAQTRERIALAIAQVNGCSYCLSAHSYIGTHLAGLSAEEMAANRDGTSLDAKADVAVRFAVAVAETRGRVSDAAFKSLTEAGYEPDQILEIVLHVALNVLTNYLNEAAKTDIDFPVVPVRREAAA</sequence>
<evidence type="ECO:0000313" key="3">
    <source>
        <dbReference type="Proteomes" id="UP000199630"/>
    </source>
</evidence>
<gene>
    <name evidence="2" type="ORF">SAMN04487991_1165</name>
</gene>
<dbReference type="RefSeq" id="WP_090058795.1">
    <property type="nucleotide sequence ID" value="NZ_FORH01000001.1"/>
</dbReference>
<name>A0A1I3LWE8_9RHOB</name>
<dbReference type="SUPFAM" id="SSF69118">
    <property type="entry name" value="AhpD-like"/>
    <property type="match status" value="1"/>
</dbReference>
<dbReference type="Proteomes" id="UP000199630">
    <property type="component" value="Unassembled WGS sequence"/>
</dbReference>
<proteinExistence type="predicted"/>
<feature type="domain" description="Carboxymuconolactone decarboxylase-like" evidence="1">
    <location>
        <begin position="42"/>
        <end position="125"/>
    </location>
</feature>
<keyword evidence="3" id="KW-1185">Reference proteome</keyword>
<dbReference type="Gene3D" id="1.20.1290.10">
    <property type="entry name" value="AhpD-like"/>
    <property type="match status" value="1"/>
</dbReference>
<reference evidence="3" key="1">
    <citation type="submission" date="2016-10" db="EMBL/GenBank/DDBJ databases">
        <authorList>
            <person name="Varghese N."/>
            <person name="Submissions S."/>
        </authorList>
    </citation>
    <scope>NUCLEOTIDE SEQUENCE [LARGE SCALE GENOMIC DNA]</scope>
    <source>
        <strain evidence="3">DSM 26471</strain>
    </source>
</reference>
<keyword evidence="2" id="KW-0560">Oxidoreductase</keyword>
<dbReference type="InterPro" id="IPR003779">
    <property type="entry name" value="CMD-like"/>
</dbReference>
<dbReference type="Pfam" id="PF02627">
    <property type="entry name" value="CMD"/>
    <property type="match status" value="1"/>
</dbReference>
<dbReference type="OrthoDB" id="9808310at2"/>
<dbReference type="AlphaFoldDB" id="A0A1I3LWE8"/>
<dbReference type="PANTHER" id="PTHR35446:SF3">
    <property type="entry name" value="CMD DOMAIN-CONTAINING PROTEIN"/>
    <property type="match status" value="1"/>
</dbReference>
<dbReference type="InterPro" id="IPR029032">
    <property type="entry name" value="AhpD-like"/>
</dbReference>
<dbReference type="EMBL" id="FORH01000001">
    <property type="protein sequence ID" value="SFI89091.1"/>
    <property type="molecule type" value="Genomic_DNA"/>
</dbReference>
<organism evidence="2 3">
    <name type="scientific">Celeribacter neptunius</name>
    <dbReference type="NCBI Taxonomy" id="588602"/>
    <lineage>
        <taxon>Bacteria</taxon>
        <taxon>Pseudomonadati</taxon>
        <taxon>Pseudomonadota</taxon>
        <taxon>Alphaproteobacteria</taxon>
        <taxon>Rhodobacterales</taxon>
        <taxon>Roseobacteraceae</taxon>
        <taxon>Celeribacter</taxon>
    </lineage>
</organism>
<evidence type="ECO:0000313" key="2">
    <source>
        <dbReference type="EMBL" id="SFI89091.1"/>
    </source>
</evidence>
<keyword evidence="2" id="KW-0575">Peroxidase</keyword>
<protein>
    <submittedName>
        <fullName evidence="2">Uncharacterized peroxidase-related enzyme</fullName>
    </submittedName>
</protein>
<dbReference type="GO" id="GO:0051920">
    <property type="term" value="F:peroxiredoxin activity"/>
    <property type="evidence" value="ECO:0007669"/>
    <property type="project" value="InterPro"/>
</dbReference>
<dbReference type="PANTHER" id="PTHR35446">
    <property type="entry name" value="SI:CH211-175M2.5"/>
    <property type="match status" value="1"/>
</dbReference>
<dbReference type="NCBIfam" id="TIGR00778">
    <property type="entry name" value="ahpD_dom"/>
    <property type="match status" value="1"/>
</dbReference>
<dbReference type="InterPro" id="IPR004675">
    <property type="entry name" value="AhpD_core"/>
</dbReference>
<dbReference type="STRING" id="588602.SAMN04487991_1165"/>